<name>L0ICS7_HALRX</name>
<evidence type="ECO:0000313" key="3">
    <source>
        <dbReference type="Proteomes" id="UP000010846"/>
    </source>
</evidence>
<proteinExistence type="predicted"/>
<organism evidence="2 3">
    <name type="scientific">Halovivax ruber (strain DSM 18193 / JCM 13892 / XH-70)</name>
    <dbReference type="NCBI Taxonomy" id="797302"/>
    <lineage>
        <taxon>Archaea</taxon>
        <taxon>Methanobacteriati</taxon>
        <taxon>Methanobacteriota</taxon>
        <taxon>Stenosarchaea group</taxon>
        <taxon>Halobacteria</taxon>
        <taxon>Halobacteriales</taxon>
        <taxon>Natrialbaceae</taxon>
        <taxon>Halovivax</taxon>
    </lineage>
</organism>
<sequence length="331" mass="34953">MEVQCRNCAGCCLDWRPLIDESESNETDESEGDDETKSTASAADDGQRGPFPSLDGVANLVPLARDEVRAFVDAGLGDVLTPRLWAAGEADPHVDVGERRVAAVHGRPAFFIGLRKSPKPVAPFGRTEAAVVPACVFLDPTTLQCRIHEDELYPAECGAYPAHNVALDQPTECERVEAATGERRLLSTDGAAAISGEDGPLFGPQAVGGKVFCHPDPSAIEGAVDRIARGEPTAADRAEFVAVAAASSPGTLAHSEPHYEQAREKTLETTSWAGSAIDEWERLAAAERDGESDAGSNLSPALAEQLEVDRGAPETPGWEDGGETTADETEP</sequence>
<feature type="region of interest" description="Disordered" evidence="1">
    <location>
        <begin position="20"/>
        <end position="51"/>
    </location>
</feature>
<dbReference type="Proteomes" id="UP000010846">
    <property type="component" value="Chromosome"/>
</dbReference>
<dbReference type="OrthoDB" id="156950at2157"/>
<evidence type="ECO:0000313" key="2">
    <source>
        <dbReference type="EMBL" id="AGB17340.1"/>
    </source>
</evidence>
<dbReference type="KEGG" id="hru:Halru_2766"/>
<dbReference type="eggNOG" id="arCOG08138">
    <property type="taxonomic scope" value="Archaea"/>
</dbReference>
<dbReference type="Pfam" id="PF24375">
    <property type="entry name" value="DUF7531"/>
    <property type="match status" value="1"/>
</dbReference>
<dbReference type="InterPro" id="IPR055953">
    <property type="entry name" value="DUF7531"/>
</dbReference>
<reference evidence="2" key="1">
    <citation type="submission" date="2011-09" db="EMBL/GenBank/DDBJ databases">
        <title>Complete sequence of Halovivax ruber XH-70.</title>
        <authorList>
            <consortium name="US DOE Joint Genome Institute"/>
            <person name="Lucas S."/>
            <person name="Han J."/>
            <person name="Lapidus A."/>
            <person name="Cheng J.-F."/>
            <person name="Goodwin L."/>
            <person name="Pitluck S."/>
            <person name="Peters L."/>
            <person name="Mikhailova N."/>
            <person name="Davenport K."/>
            <person name="Detter J.C."/>
            <person name="Han C."/>
            <person name="Tapia R."/>
            <person name="Land M."/>
            <person name="Hauser L."/>
            <person name="Kyrpides N."/>
            <person name="Ivanova N."/>
            <person name="Pagani I."/>
            <person name="Sproer C."/>
            <person name="Anderson I."/>
            <person name="Woyke T."/>
        </authorList>
    </citation>
    <scope>NUCLEOTIDE SEQUENCE</scope>
    <source>
        <strain evidence="2">XH-70</strain>
    </source>
</reference>
<feature type="compositionally biased region" description="Acidic residues" evidence="1">
    <location>
        <begin position="20"/>
        <end position="34"/>
    </location>
</feature>
<keyword evidence="3" id="KW-1185">Reference proteome</keyword>
<protein>
    <submittedName>
        <fullName evidence="2">Uncharacterized protein</fullName>
    </submittedName>
</protein>
<accession>L0ICS7</accession>
<dbReference type="EMBL" id="CP003050">
    <property type="protein sequence ID" value="AGB17340.1"/>
    <property type="molecule type" value="Genomic_DNA"/>
</dbReference>
<feature type="compositionally biased region" description="Acidic residues" evidence="1">
    <location>
        <begin position="320"/>
        <end position="331"/>
    </location>
</feature>
<dbReference type="AlphaFoldDB" id="L0ICS7"/>
<dbReference type="HOGENOM" id="CLU_942002_0_0_2"/>
<dbReference type="RefSeq" id="WP_015301934.1">
    <property type="nucleotide sequence ID" value="NC_019964.1"/>
</dbReference>
<gene>
    <name evidence="2" type="ordered locus">Halru_2766</name>
</gene>
<evidence type="ECO:0000256" key="1">
    <source>
        <dbReference type="SAM" id="MobiDB-lite"/>
    </source>
</evidence>
<feature type="region of interest" description="Disordered" evidence="1">
    <location>
        <begin position="284"/>
        <end position="331"/>
    </location>
</feature>
<dbReference type="GeneID" id="14377581"/>